<proteinExistence type="predicted"/>
<keyword evidence="2" id="KW-1185">Reference proteome</keyword>
<reference evidence="1 2" key="1">
    <citation type="submission" date="2023-08" db="EMBL/GenBank/DDBJ databases">
        <title>Implementing the SeqCode for naming new Mesorhizobium species isolated from Vachellia karroo root nodules.</title>
        <authorList>
            <person name="Van Lill M."/>
        </authorList>
    </citation>
    <scope>NUCLEOTIDE SEQUENCE [LARGE SCALE GENOMIC DNA]</scope>
    <source>
        <strain evidence="1 2">VK4B</strain>
    </source>
</reference>
<dbReference type="Gene3D" id="2.30.130.30">
    <property type="entry name" value="Hypothetical protein"/>
    <property type="match status" value="1"/>
</dbReference>
<evidence type="ECO:0000313" key="2">
    <source>
        <dbReference type="Proteomes" id="UP001276564"/>
    </source>
</evidence>
<sequence length="136" mass="15244">MTDLSHLPDRAISIMQPWAWLIVNGYKHLENRDWPTKFRGPVCIHAGKKRDASAWEDTTAGIHPVTGELASHFDHDRTIERLGGIVGVAEIVGCVRASPSEWFVGKYGFIISNARPVDFIPCKGALSFFEWKGRLL</sequence>
<dbReference type="InterPro" id="IPR015947">
    <property type="entry name" value="PUA-like_sf"/>
</dbReference>
<dbReference type="SUPFAM" id="SSF88697">
    <property type="entry name" value="PUA domain-like"/>
    <property type="match status" value="1"/>
</dbReference>
<protein>
    <submittedName>
        <fullName evidence="1">ASCH domain-containing protein</fullName>
    </submittedName>
</protein>
<accession>A0ABU5AIC7</accession>
<dbReference type="RefSeq" id="WP_320319818.1">
    <property type="nucleotide sequence ID" value="NZ_JAVIIP010000003.1"/>
</dbReference>
<dbReference type="CDD" id="cd06554">
    <property type="entry name" value="ASCH_ASC-1_like"/>
    <property type="match status" value="1"/>
</dbReference>
<name>A0ABU5AIC7_9HYPH</name>
<gene>
    <name evidence="1" type="ORF">RFM23_05310</name>
</gene>
<organism evidence="1 2">
    <name type="scientific">Mesorhizobium abyssinicae</name>
    <dbReference type="NCBI Taxonomy" id="1209958"/>
    <lineage>
        <taxon>Bacteria</taxon>
        <taxon>Pseudomonadati</taxon>
        <taxon>Pseudomonadota</taxon>
        <taxon>Alphaproteobacteria</taxon>
        <taxon>Hyphomicrobiales</taxon>
        <taxon>Phyllobacteriaceae</taxon>
        <taxon>Mesorhizobium</taxon>
    </lineage>
</organism>
<dbReference type="EMBL" id="JAVIIP010000003">
    <property type="protein sequence ID" value="MDX8537040.1"/>
    <property type="molecule type" value="Genomic_DNA"/>
</dbReference>
<evidence type="ECO:0000313" key="1">
    <source>
        <dbReference type="EMBL" id="MDX8537040.1"/>
    </source>
</evidence>
<comment type="caution">
    <text evidence="1">The sequence shown here is derived from an EMBL/GenBank/DDBJ whole genome shotgun (WGS) entry which is preliminary data.</text>
</comment>
<dbReference type="Proteomes" id="UP001276564">
    <property type="component" value="Unassembled WGS sequence"/>
</dbReference>